<protein>
    <recommendedName>
        <fullName evidence="5">Lipopolysaccharide biosynthesis protein</fullName>
    </recommendedName>
</protein>
<gene>
    <name evidence="3" type="ORF">KHU32_12395</name>
</gene>
<feature type="transmembrane region" description="Helical" evidence="2">
    <location>
        <begin position="426"/>
        <end position="449"/>
    </location>
</feature>
<dbReference type="PANTHER" id="PTHR32309">
    <property type="entry name" value="TYROSINE-PROTEIN KINASE"/>
    <property type="match status" value="1"/>
</dbReference>
<evidence type="ECO:0008006" key="5">
    <source>
        <dbReference type="Google" id="ProtNLM"/>
    </source>
</evidence>
<dbReference type="EMBL" id="JAHCDA010000002">
    <property type="protein sequence ID" value="MBS7811740.1"/>
    <property type="molecule type" value="Genomic_DNA"/>
</dbReference>
<dbReference type="InterPro" id="IPR050445">
    <property type="entry name" value="Bact_polysacc_biosynth/exp"/>
</dbReference>
<feature type="coiled-coil region" evidence="1">
    <location>
        <begin position="173"/>
        <end position="200"/>
    </location>
</feature>
<evidence type="ECO:0000256" key="1">
    <source>
        <dbReference type="SAM" id="Coils"/>
    </source>
</evidence>
<sequence length="685" mass="74722">MVTAFLWRGLMVAALILPILAGIAMGLGGRTFTAESLLTVLASRESTGTPDISGFGRDVQAIELLKVVRSEAGLLESDDVVRRALRSLGPLTLYPGLAERRRFGLLPPRPPEEHLDRAVEMFRRDLRTGTDASSNILRVQFTYSDRALAIRALSALLDAYFEQRSELAQNGNSRFLVTELDRYAGELQQLEARIVAEKTEAGVLDIAQDISLAGNRVSGILDRADRVREQLATTQAQLASARAQLAALPQRVTASLESTNIVANDETRNNLARLEQERARVAALYAPGWPGLRDLDNRINAAREAVRATARNAFATRREVRNPEVELLSGRIVTLQVEAAALTEQLVELEKQREAAEARSATLLRADASLRDLQRRRDGLEAVYRQFTTREAGTRAEEDARRMGNASVQVTQQASAPISGKSLAPAFMLVGILGGLTAAAGVAVALTWLRRSFATPSEAERGLALPLLASFEPLGKAADQLADNEGIAGLAAQILDLRLDGRRPQIIQLLSSEADDERGKMARLLALEFARARSKETLLVDLQEDGRSHLAALGTQPMNVERIEGHVLAFNTVIERLWITYEAQKSDLMNIRVDVAQIQDVLAQLRRAFELVIVIGPDPSASYATRRLAALVDANVMVVHGESTEAGPLRQNRDAVLAAGGQVLGLAFTGRRQVVPRRLEKLVDA</sequence>
<comment type="caution">
    <text evidence="3">The sequence shown here is derived from an EMBL/GenBank/DDBJ whole genome shotgun (WGS) entry which is preliminary data.</text>
</comment>
<keyword evidence="2" id="KW-0812">Transmembrane</keyword>
<evidence type="ECO:0000313" key="4">
    <source>
        <dbReference type="Proteomes" id="UP000766336"/>
    </source>
</evidence>
<dbReference type="Gene3D" id="3.40.50.300">
    <property type="entry name" value="P-loop containing nucleotide triphosphate hydrolases"/>
    <property type="match status" value="1"/>
</dbReference>
<name>A0ABS5QDG4_9PROT</name>
<evidence type="ECO:0000313" key="3">
    <source>
        <dbReference type="EMBL" id="MBS7811740.1"/>
    </source>
</evidence>
<reference evidence="3 4" key="1">
    <citation type="submission" date="2021-05" db="EMBL/GenBank/DDBJ databases">
        <title>Roseococcus sp. XZZS9, whole genome shotgun sequencing project.</title>
        <authorList>
            <person name="Zhao G."/>
            <person name="Shen L."/>
        </authorList>
    </citation>
    <scope>NUCLEOTIDE SEQUENCE [LARGE SCALE GENOMIC DNA]</scope>
    <source>
        <strain evidence="3 4">XZZS9</strain>
    </source>
</reference>
<accession>A0ABS5QDG4</accession>
<keyword evidence="1" id="KW-0175">Coiled coil</keyword>
<keyword evidence="2" id="KW-0472">Membrane</keyword>
<dbReference type="PANTHER" id="PTHR32309:SF13">
    <property type="entry name" value="FERRIC ENTEROBACTIN TRANSPORT PROTEIN FEPE"/>
    <property type="match status" value="1"/>
</dbReference>
<keyword evidence="4" id="KW-1185">Reference proteome</keyword>
<proteinExistence type="predicted"/>
<keyword evidence="2" id="KW-1133">Transmembrane helix</keyword>
<dbReference type="Proteomes" id="UP000766336">
    <property type="component" value="Unassembled WGS sequence"/>
</dbReference>
<dbReference type="InterPro" id="IPR027417">
    <property type="entry name" value="P-loop_NTPase"/>
</dbReference>
<dbReference type="RefSeq" id="WP_213670395.1">
    <property type="nucleotide sequence ID" value="NZ_JAHCDA010000002.1"/>
</dbReference>
<organism evidence="3 4">
    <name type="scientific">Roseococcus pinisoli</name>
    <dbReference type="NCBI Taxonomy" id="2835040"/>
    <lineage>
        <taxon>Bacteria</taxon>
        <taxon>Pseudomonadati</taxon>
        <taxon>Pseudomonadota</taxon>
        <taxon>Alphaproteobacteria</taxon>
        <taxon>Acetobacterales</taxon>
        <taxon>Roseomonadaceae</taxon>
        <taxon>Roseococcus</taxon>
    </lineage>
</organism>
<evidence type="ECO:0000256" key="2">
    <source>
        <dbReference type="SAM" id="Phobius"/>
    </source>
</evidence>
<feature type="coiled-coil region" evidence="1">
    <location>
        <begin position="224"/>
        <end position="390"/>
    </location>
</feature>